<dbReference type="InterPro" id="IPR053151">
    <property type="entry name" value="RNase_H-like"/>
</dbReference>
<proteinExistence type="predicted"/>
<dbReference type="PANTHER" id="PTHR47723">
    <property type="entry name" value="OS05G0353850 PROTEIN"/>
    <property type="match status" value="1"/>
</dbReference>
<dbReference type="EMBL" id="JANJYJ010000008">
    <property type="protein sequence ID" value="KAK3193170.1"/>
    <property type="molecule type" value="Genomic_DNA"/>
</dbReference>
<evidence type="ECO:0000259" key="1">
    <source>
        <dbReference type="Pfam" id="PF13966"/>
    </source>
</evidence>
<dbReference type="SUPFAM" id="SSF53098">
    <property type="entry name" value="Ribonuclease H-like"/>
    <property type="match status" value="1"/>
</dbReference>
<reference evidence="2" key="1">
    <citation type="journal article" date="2023" name="Plant J.">
        <title>Genome sequences and population genomics provide insights into the demographic history, inbreeding, and mutation load of two 'living fossil' tree species of Dipteronia.</title>
        <authorList>
            <person name="Feng Y."/>
            <person name="Comes H.P."/>
            <person name="Chen J."/>
            <person name="Zhu S."/>
            <person name="Lu R."/>
            <person name="Zhang X."/>
            <person name="Li P."/>
            <person name="Qiu J."/>
            <person name="Olsen K.M."/>
            <person name="Qiu Y."/>
        </authorList>
    </citation>
    <scope>NUCLEOTIDE SEQUENCE</scope>
    <source>
        <strain evidence="2">NBL</strain>
    </source>
</reference>
<accession>A0AAE0DVY5</accession>
<evidence type="ECO:0000313" key="2">
    <source>
        <dbReference type="EMBL" id="KAK3193170.1"/>
    </source>
</evidence>
<dbReference type="InterPro" id="IPR026960">
    <property type="entry name" value="RVT-Znf"/>
</dbReference>
<sequence length="428" mass="48163">MMDSITIDQFHPIVLGNFFFKVSSKILANRLAQIAARIVSPQQFGFIRDRHVEDCIALASDCVNVLHKKCYGGNVAMKIHIYDVLIFCRGMVRNLRKVVHAFRVYGSISGQLVYWNWSAFIFLPGGSSFPRSSLVERFFTLKAHLEVYNFEQFCFHFFVLEDGRWILDDRFRARFPDLCFRIGRIAISPVTDYLVWPHSREGSVSCKAAYSRMFHDIPQVPWWRDILSRYIPLSHSVLSWRLLLDRLPIEDRLCRAALSLVWHSVYDANHLGIGCMRNCVDDLLILRWFGLSGRPSKAPVIRSVVWSPPAPGWIKVNTYGAVLGSPGVGGCGGVFRTYRYFVKACFAVPFGQVFAFEAELLAASLAINYAWNLDLKKAELPSLELVGGAAMISGPRFATDTLNLGKPLKSTAQNTAVGAFASAVVYTA</sequence>
<comment type="caution">
    <text evidence="2">The sequence shown here is derived from an EMBL/GenBank/DDBJ whole genome shotgun (WGS) entry which is preliminary data.</text>
</comment>
<dbReference type="Proteomes" id="UP001281410">
    <property type="component" value="Unassembled WGS sequence"/>
</dbReference>
<name>A0AAE0DVY5_9ROSI</name>
<keyword evidence="3" id="KW-1185">Reference proteome</keyword>
<protein>
    <recommendedName>
        <fullName evidence="1">Reverse transcriptase zinc-binding domain-containing protein</fullName>
    </recommendedName>
</protein>
<dbReference type="InterPro" id="IPR012337">
    <property type="entry name" value="RNaseH-like_sf"/>
</dbReference>
<gene>
    <name evidence="2" type="ORF">Dsin_024480</name>
</gene>
<evidence type="ECO:0000313" key="3">
    <source>
        <dbReference type="Proteomes" id="UP001281410"/>
    </source>
</evidence>
<dbReference type="AlphaFoldDB" id="A0AAE0DVY5"/>
<dbReference type="PANTHER" id="PTHR47723:SF19">
    <property type="entry name" value="POLYNUCLEOTIDYL TRANSFERASE, RIBONUCLEASE H-LIKE SUPERFAMILY PROTEIN"/>
    <property type="match status" value="1"/>
</dbReference>
<dbReference type="Pfam" id="PF13966">
    <property type="entry name" value="zf-RVT"/>
    <property type="match status" value="1"/>
</dbReference>
<organism evidence="2 3">
    <name type="scientific">Dipteronia sinensis</name>
    <dbReference type="NCBI Taxonomy" id="43782"/>
    <lineage>
        <taxon>Eukaryota</taxon>
        <taxon>Viridiplantae</taxon>
        <taxon>Streptophyta</taxon>
        <taxon>Embryophyta</taxon>
        <taxon>Tracheophyta</taxon>
        <taxon>Spermatophyta</taxon>
        <taxon>Magnoliopsida</taxon>
        <taxon>eudicotyledons</taxon>
        <taxon>Gunneridae</taxon>
        <taxon>Pentapetalae</taxon>
        <taxon>rosids</taxon>
        <taxon>malvids</taxon>
        <taxon>Sapindales</taxon>
        <taxon>Sapindaceae</taxon>
        <taxon>Hippocastanoideae</taxon>
        <taxon>Acereae</taxon>
        <taxon>Dipteronia</taxon>
    </lineage>
</organism>
<feature type="domain" description="Reverse transcriptase zinc-binding" evidence="1">
    <location>
        <begin position="205"/>
        <end position="260"/>
    </location>
</feature>